<organism evidence="2 3">
    <name type="scientific">Coprinopsis cinerea (strain Okayama-7 / 130 / ATCC MYA-4618 / FGSC 9003)</name>
    <name type="common">Inky cap fungus</name>
    <name type="synonym">Hormographiella aspergillata</name>
    <dbReference type="NCBI Taxonomy" id="240176"/>
    <lineage>
        <taxon>Eukaryota</taxon>
        <taxon>Fungi</taxon>
        <taxon>Dikarya</taxon>
        <taxon>Basidiomycota</taxon>
        <taxon>Agaricomycotina</taxon>
        <taxon>Agaricomycetes</taxon>
        <taxon>Agaricomycetidae</taxon>
        <taxon>Agaricales</taxon>
        <taxon>Agaricineae</taxon>
        <taxon>Psathyrellaceae</taxon>
        <taxon>Coprinopsis</taxon>
    </lineage>
</organism>
<name>A8NP95_COPC7</name>
<dbReference type="KEGG" id="cci:CC1G_10216"/>
<evidence type="ECO:0000256" key="1">
    <source>
        <dbReference type="SAM" id="MobiDB-lite"/>
    </source>
</evidence>
<dbReference type="InParanoid" id="A8NP95"/>
<dbReference type="AlphaFoldDB" id="A8NP95"/>
<dbReference type="RefSeq" id="XP_001835289.2">
    <property type="nucleotide sequence ID" value="XM_001835237.2"/>
</dbReference>
<gene>
    <name evidence="2" type="ORF">CC1G_10216</name>
</gene>
<proteinExistence type="predicted"/>
<feature type="compositionally biased region" description="Acidic residues" evidence="1">
    <location>
        <begin position="45"/>
        <end position="57"/>
    </location>
</feature>
<dbReference type="HOGENOM" id="CLU_2867568_0_0_1"/>
<dbReference type="EMBL" id="AACS02000012">
    <property type="protein sequence ID" value="EAU86494.2"/>
    <property type="molecule type" value="Genomic_DNA"/>
</dbReference>
<reference evidence="2 3" key="1">
    <citation type="journal article" date="2010" name="Proc. Natl. Acad. Sci. U.S.A.">
        <title>Insights into evolution of multicellular fungi from the assembled chromosomes of the mushroom Coprinopsis cinerea (Coprinus cinereus).</title>
        <authorList>
            <person name="Stajich J.E."/>
            <person name="Wilke S.K."/>
            <person name="Ahren D."/>
            <person name="Au C.H."/>
            <person name="Birren B.W."/>
            <person name="Borodovsky M."/>
            <person name="Burns C."/>
            <person name="Canback B."/>
            <person name="Casselton L.A."/>
            <person name="Cheng C.K."/>
            <person name="Deng J."/>
            <person name="Dietrich F.S."/>
            <person name="Fargo D.C."/>
            <person name="Farman M.L."/>
            <person name="Gathman A.C."/>
            <person name="Goldberg J."/>
            <person name="Guigo R."/>
            <person name="Hoegger P.J."/>
            <person name="Hooker J.B."/>
            <person name="Huggins A."/>
            <person name="James T.Y."/>
            <person name="Kamada T."/>
            <person name="Kilaru S."/>
            <person name="Kodira C."/>
            <person name="Kues U."/>
            <person name="Kupfer D."/>
            <person name="Kwan H.S."/>
            <person name="Lomsadze A."/>
            <person name="Li W."/>
            <person name="Lilly W.W."/>
            <person name="Ma L.J."/>
            <person name="Mackey A.J."/>
            <person name="Manning G."/>
            <person name="Martin F."/>
            <person name="Muraguchi H."/>
            <person name="Natvig D.O."/>
            <person name="Palmerini H."/>
            <person name="Ramesh M.A."/>
            <person name="Rehmeyer C.J."/>
            <person name="Roe B.A."/>
            <person name="Shenoy N."/>
            <person name="Stanke M."/>
            <person name="Ter-Hovhannisyan V."/>
            <person name="Tunlid A."/>
            <person name="Velagapudi R."/>
            <person name="Vision T.J."/>
            <person name="Zeng Q."/>
            <person name="Zolan M.E."/>
            <person name="Pukkila P.J."/>
        </authorList>
    </citation>
    <scope>NUCLEOTIDE SEQUENCE [LARGE SCALE GENOMIC DNA]</scope>
    <source>
        <strain evidence="3">Okayama-7 / 130 / ATCC MYA-4618 / FGSC 9003</strain>
    </source>
</reference>
<evidence type="ECO:0000313" key="3">
    <source>
        <dbReference type="Proteomes" id="UP000001861"/>
    </source>
</evidence>
<dbReference type="GeneID" id="6011815"/>
<keyword evidence="3" id="KW-1185">Reference proteome</keyword>
<dbReference type="Proteomes" id="UP000001861">
    <property type="component" value="Unassembled WGS sequence"/>
</dbReference>
<accession>A8NP95</accession>
<dbReference type="VEuPathDB" id="FungiDB:CC1G_10216"/>
<evidence type="ECO:0000313" key="2">
    <source>
        <dbReference type="EMBL" id="EAU86494.2"/>
    </source>
</evidence>
<feature type="region of interest" description="Disordered" evidence="1">
    <location>
        <begin position="32"/>
        <end position="64"/>
    </location>
</feature>
<sequence>MLLNTTSQFDQEEDEELPIKFSVLDAGSVSMRSAASEASRGFASDSDEGMLDSEEEEGVAKSEH</sequence>
<protein>
    <submittedName>
        <fullName evidence="2">Uncharacterized protein</fullName>
    </submittedName>
</protein>
<comment type="caution">
    <text evidence="2">The sequence shown here is derived from an EMBL/GenBank/DDBJ whole genome shotgun (WGS) entry which is preliminary data.</text>
</comment>